<dbReference type="AlphaFoldDB" id="A0A812QKP9"/>
<accession>A0A812QKP9</accession>
<feature type="coiled-coil region" evidence="1">
    <location>
        <begin position="100"/>
        <end position="127"/>
    </location>
</feature>
<evidence type="ECO:0000313" key="2">
    <source>
        <dbReference type="EMBL" id="CAE7392028.1"/>
    </source>
</evidence>
<comment type="caution">
    <text evidence="2">The sequence shown here is derived from an EMBL/GenBank/DDBJ whole genome shotgun (WGS) entry which is preliminary data.</text>
</comment>
<organism evidence="2 3">
    <name type="scientific">Symbiodinium natans</name>
    <dbReference type="NCBI Taxonomy" id="878477"/>
    <lineage>
        <taxon>Eukaryota</taxon>
        <taxon>Sar</taxon>
        <taxon>Alveolata</taxon>
        <taxon>Dinophyceae</taxon>
        <taxon>Suessiales</taxon>
        <taxon>Symbiodiniaceae</taxon>
        <taxon>Symbiodinium</taxon>
    </lineage>
</organism>
<protein>
    <submittedName>
        <fullName evidence="2">Cugbp1-b protein</fullName>
    </submittedName>
</protein>
<evidence type="ECO:0000256" key="1">
    <source>
        <dbReference type="SAM" id="Coils"/>
    </source>
</evidence>
<dbReference type="EMBL" id="CAJNDS010002249">
    <property type="protein sequence ID" value="CAE7392028.1"/>
    <property type="molecule type" value="Genomic_DNA"/>
</dbReference>
<dbReference type="OrthoDB" id="447975at2759"/>
<sequence length="596" mass="65465">MNTQHTAMNKNLGTAAKQIFDLTHEEHKVLAEKIDGVNTNIERTGGAIDRLQESTMKGFDDAFSEFADSLAESSLLDVNLHRSARSAVDQFSKWHQESMHRAGRENLQQIEQAMRALQLRMSAKRAQGLDANLTLSQKREAFASLQKDANSTLHQLFRMQGASDESSPAVVDQEIKKLLRAAQTSIRSHHLSAERMGRRMAIMQRSNYNRSMSSTQLATDLHIEAQLVEFDKIMLQIRRAAEEYLEAAHSQVSLVGRATELTDQYLSECSSDFWELSLAARKALAAGKKAARSARTAMNHVTQQVGLLADMLVDGGLARHATEAAAAELTFEASGGVGASDDEQVPDEASSAPAADTQIEQVVQLFQAFRPHGQTGSVSTLLTQPELHQALVADLISRLHRRMPPFLPKALASFHLVQDLRHRHDMHGLARTGKQDAKLMAAAWARLDSELALLAAETRVEDSKLGSVFLERANRMLEALAPVPSACRPLVSGAGWATWGQASTSSWVLVKGAARLVQHKSGYHRSHHDFAQGGVLEAVVCNAEESARPSLRQLRKGELVVCFHNATASPRTSCTDMLRVDGLVEPNFWAAPLESF</sequence>
<dbReference type="Proteomes" id="UP000604046">
    <property type="component" value="Unassembled WGS sequence"/>
</dbReference>
<proteinExistence type="predicted"/>
<name>A0A812QKP9_9DINO</name>
<keyword evidence="1" id="KW-0175">Coiled coil</keyword>
<reference evidence="2" key="1">
    <citation type="submission" date="2021-02" db="EMBL/GenBank/DDBJ databases">
        <authorList>
            <person name="Dougan E. K."/>
            <person name="Rhodes N."/>
            <person name="Thang M."/>
            <person name="Chan C."/>
        </authorList>
    </citation>
    <scope>NUCLEOTIDE SEQUENCE</scope>
</reference>
<keyword evidence="3" id="KW-1185">Reference proteome</keyword>
<evidence type="ECO:0000313" key="3">
    <source>
        <dbReference type="Proteomes" id="UP000604046"/>
    </source>
</evidence>
<gene>
    <name evidence="2" type="primary">cugbp1-b</name>
    <name evidence="2" type="ORF">SNAT2548_LOCUS21364</name>
</gene>